<proteinExistence type="predicted"/>
<protein>
    <submittedName>
        <fullName evidence="1">Uncharacterized protein</fullName>
    </submittedName>
</protein>
<reference evidence="1" key="1">
    <citation type="submission" date="2022-06" db="EMBL/GenBank/DDBJ databases">
        <title>Aquibacillus sp. a new bacterium isolated from soil saline samples.</title>
        <authorList>
            <person name="Galisteo C."/>
            <person name="De La Haba R."/>
            <person name="Sanchez-Porro C."/>
            <person name="Ventosa A."/>
        </authorList>
    </citation>
    <scope>NUCLEOTIDE SEQUENCE</scope>
    <source>
        <strain evidence="1">JCM 12387</strain>
    </source>
</reference>
<name>A0A9X4AIQ2_9BACI</name>
<dbReference type="RefSeq" id="WP_259866728.1">
    <property type="nucleotide sequence ID" value="NZ_JAMQJZ010000002.1"/>
</dbReference>
<keyword evidence="2" id="KW-1185">Reference proteome</keyword>
<evidence type="ECO:0000313" key="2">
    <source>
        <dbReference type="Proteomes" id="UP001145072"/>
    </source>
</evidence>
<dbReference type="EMBL" id="JAMQJZ010000002">
    <property type="protein sequence ID" value="MDC3419620.1"/>
    <property type="molecule type" value="Genomic_DNA"/>
</dbReference>
<sequence>MIVDINTKKTDNVFGAVWLSTLLLTYNEIEIEKSNEIYFSQTAIQDLAQKICTKTVHNARISQWCNGDHPNNNYNYLRASGPKRRLTRQGEYLGDKEYPDRLFSLDTIIIETANKEVSYRELLEWYRTTYSRIDLVVE</sequence>
<organism evidence="1 2">
    <name type="scientific">Aquibacillus koreensis</name>
    <dbReference type="NCBI Taxonomy" id="279446"/>
    <lineage>
        <taxon>Bacteria</taxon>
        <taxon>Bacillati</taxon>
        <taxon>Bacillota</taxon>
        <taxon>Bacilli</taxon>
        <taxon>Bacillales</taxon>
        <taxon>Bacillaceae</taxon>
        <taxon>Aquibacillus</taxon>
    </lineage>
</organism>
<evidence type="ECO:0000313" key="1">
    <source>
        <dbReference type="EMBL" id="MDC3419620.1"/>
    </source>
</evidence>
<gene>
    <name evidence="1" type="ORF">NC661_04480</name>
</gene>
<accession>A0A9X4AIQ2</accession>
<dbReference type="AlphaFoldDB" id="A0A9X4AIQ2"/>
<comment type="caution">
    <text evidence="1">The sequence shown here is derived from an EMBL/GenBank/DDBJ whole genome shotgun (WGS) entry which is preliminary data.</text>
</comment>
<dbReference type="Proteomes" id="UP001145072">
    <property type="component" value="Unassembled WGS sequence"/>
</dbReference>